<dbReference type="RefSeq" id="WP_138094699.1">
    <property type="nucleotide sequence ID" value="NZ_CP040428.1"/>
</dbReference>
<dbReference type="EMBL" id="CP040428">
    <property type="protein sequence ID" value="QCT18883.1"/>
    <property type="molecule type" value="Genomic_DNA"/>
</dbReference>
<evidence type="ECO:0000259" key="1">
    <source>
        <dbReference type="PROSITE" id="PS50206"/>
    </source>
</evidence>
<keyword evidence="3" id="KW-1185">Reference proteome</keyword>
<dbReference type="InterPro" id="IPR050229">
    <property type="entry name" value="GlpE_sulfurtransferase"/>
</dbReference>
<dbReference type="KEGG" id="izh:FEM41_04070"/>
<reference evidence="2 3" key="1">
    <citation type="submission" date="2019-05" db="EMBL/GenBank/DDBJ databases">
        <title>Complete genome sequence of Izhakiella calystegiae KSNA2, an endophyte isolated from beach morning glory (Calystegia soldanella).</title>
        <authorList>
            <person name="Jiang L."/>
            <person name="Jeong J.C."/>
            <person name="Kim C.Y."/>
            <person name="Kim D.H."/>
            <person name="Kim S.W."/>
            <person name="Lee j."/>
        </authorList>
    </citation>
    <scope>NUCLEOTIDE SEQUENCE [LARGE SCALE GENOMIC DNA]</scope>
    <source>
        <strain evidence="2 3">KSNA2</strain>
    </source>
</reference>
<dbReference type="PANTHER" id="PTHR43031">
    <property type="entry name" value="FAD-DEPENDENT OXIDOREDUCTASE"/>
    <property type="match status" value="1"/>
</dbReference>
<dbReference type="OrthoDB" id="9802991at2"/>
<organism evidence="2 3">
    <name type="scientific">Jejubacter calystegiae</name>
    <dbReference type="NCBI Taxonomy" id="2579935"/>
    <lineage>
        <taxon>Bacteria</taxon>
        <taxon>Pseudomonadati</taxon>
        <taxon>Pseudomonadota</taxon>
        <taxon>Gammaproteobacteria</taxon>
        <taxon>Enterobacterales</taxon>
        <taxon>Enterobacteriaceae</taxon>
        <taxon>Jejubacter</taxon>
    </lineage>
</organism>
<dbReference type="SMART" id="SM00450">
    <property type="entry name" value="RHOD"/>
    <property type="match status" value="1"/>
</dbReference>
<dbReference type="Proteomes" id="UP000302163">
    <property type="component" value="Chromosome"/>
</dbReference>
<accession>A0A4P8YG74</accession>
<gene>
    <name evidence="2" type="ORF">FEM41_04070</name>
</gene>
<evidence type="ECO:0000313" key="3">
    <source>
        <dbReference type="Proteomes" id="UP000302163"/>
    </source>
</evidence>
<dbReference type="PROSITE" id="PS50206">
    <property type="entry name" value="RHODANESE_3"/>
    <property type="match status" value="1"/>
</dbReference>
<dbReference type="InterPro" id="IPR036873">
    <property type="entry name" value="Rhodanese-like_dom_sf"/>
</dbReference>
<feature type="domain" description="Rhodanese" evidence="1">
    <location>
        <begin position="39"/>
        <end position="130"/>
    </location>
</feature>
<name>A0A4P8YG74_9ENTR</name>
<proteinExistence type="predicted"/>
<dbReference type="Gene3D" id="3.40.250.10">
    <property type="entry name" value="Rhodanese-like domain"/>
    <property type="match status" value="1"/>
</dbReference>
<dbReference type="PANTHER" id="PTHR43031:SF1">
    <property type="entry name" value="PYRIDINE NUCLEOTIDE-DISULPHIDE OXIDOREDUCTASE"/>
    <property type="match status" value="1"/>
</dbReference>
<dbReference type="AlphaFoldDB" id="A0A4P8YG74"/>
<dbReference type="Pfam" id="PF00581">
    <property type="entry name" value="Rhodanese"/>
    <property type="match status" value="1"/>
</dbReference>
<evidence type="ECO:0000313" key="2">
    <source>
        <dbReference type="EMBL" id="QCT18883.1"/>
    </source>
</evidence>
<sequence length="131" mass="14575">MSIVSEYQAESLQEVAQYFRKKLQFETDCADVHSAFANGDIDFTLIHAVGSEEAFRQKHIPGAMHFPHRLMTEKNLADWDRDALYVVYCAGPHCNGADRAAMKMADLGFRVKVMPGGLTGWADEGFAFAGE</sequence>
<dbReference type="SUPFAM" id="SSF52821">
    <property type="entry name" value="Rhodanese/Cell cycle control phosphatase"/>
    <property type="match status" value="1"/>
</dbReference>
<dbReference type="InterPro" id="IPR001763">
    <property type="entry name" value="Rhodanese-like_dom"/>
</dbReference>
<protein>
    <submittedName>
        <fullName evidence="2">Rhodanese-like domain-containing protein</fullName>
    </submittedName>
</protein>